<comment type="subcellular location">
    <subcellularLocation>
        <location evidence="1">Cytoplasm</location>
    </subcellularLocation>
</comment>
<keyword evidence="10" id="KW-0234">DNA repair</keyword>
<evidence type="ECO:0000256" key="4">
    <source>
        <dbReference type="ARBA" id="ARBA00022741"/>
    </source>
</evidence>
<protein>
    <recommendedName>
        <fullName evidence="12">Excinuclease ABC subunit A</fullName>
    </recommendedName>
</protein>
<evidence type="ECO:0000256" key="10">
    <source>
        <dbReference type="ARBA" id="ARBA00023204"/>
    </source>
</evidence>
<evidence type="ECO:0008006" key="12">
    <source>
        <dbReference type="Google" id="ProtNLM"/>
    </source>
</evidence>
<keyword evidence="5" id="KW-0227">DNA damage</keyword>
<evidence type="ECO:0000256" key="9">
    <source>
        <dbReference type="ARBA" id="ARBA00023125"/>
    </source>
</evidence>
<keyword evidence="2" id="KW-0963">Cytoplasm</keyword>
<reference evidence="11" key="1">
    <citation type="journal article" date="2014" name="Front. Microbiol.">
        <title>High frequency of phylogenetically diverse reductive dehalogenase-homologous genes in deep subseafloor sedimentary metagenomes.</title>
        <authorList>
            <person name="Kawai M."/>
            <person name="Futagami T."/>
            <person name="Toyoda A."/>
            <person name="Takaki Y."/>
            <person name="Nishi S."/>
            <person name="Hori S."/>
            <person name="Arai W."/>
            <person name="Tsubouchi T."/>
            <person name="Morono Y."/>
            <person name="Uchiyama I."/>
            <person name="Ito T."/>
            <person name="Fujiyama A."/>
            <person name="Inagaki F."/>
            <person name="Takami H."/>
        </authorList>
    </citation>
    <scope>NUCLEOTIDE SEQUENCE</scope>
    <source>
        <strain evidence="11">Expedition CK06-06</strain>
    </source>
</reference>
<keyword evidence="6" id="KW-0228">DNA excision</keyword>
<evidence type="ECO:0000313" key="11">
    <source>
        <dbReference type="EMBL" id="GAH62978.1"/>
    </source>
</evidence>
<evidence type="ECO:0000256" key="6">
    <source>
        <dbReference type="ARBA" id="ARBA00022769"/>
    </source>
</evidence>
<name>X1IZM6_9ZZZZ</name>
<evidence type="ECO:0000256" key="3">
    <source>
        <dbReference type="ARBA" id="ARBA00022737"/>
    </source>
</evidence>
<dbReference type="Gene3D" id="3.40.50.300">
    <property type="entry name" value="P-loop containing nucleotide triphosphate hydrolases"/>
    <property type="match status" value="1"/>
</dbReference>
<feature type="non-terminal residue" evidence="11">
    <location>
        <position position="1"/>
    </location>
</feature>
<keyword evidence="9" id="KW-0238">DNA-binding</keyword>
<evidence type="ECO:0000256" key="2">
    <source>
        <dbReference type="ARBA" id="ARBA00022490"/>
    </source>
</evidence>
<accession>X1IZM6</accession>
<dbReference type="PANTHER" id="PTHR43152:SF3">
    <property type="entry name" value="UVRABC SYSTEM PROTEIN A"/>
    <property type="match status" value="1"/>
</dbReference>
<dbReference type="GO" id="GO:0005737">
    <property type="term" value="C:cytoplasm"/>
    <property type="evidence" value="ECO:0007669"/>
    <property type="project" value="UniProtKB-SubCell"/>
</dbReference>
<evidence type="ECO:0000256" key="8">
    <source>
        <dbReference type="ARBA" id="ARBA00022881"/>
    </source>
</evidence>
<evidence type="ECO:0000256" key="7">
    <source>
        <dbReference type="ARBA" id="ARBA00022840"/>
    </source>
</evidence>
<dbReference type="GO" id="GO:0003677">
    <property type="term" value="F:DNA binding"/>
    <property type="evidence" value="ECO:0007669"/>
    <property type="project" value="UniProtKB-KW"/>
</dbReference>
<keyword evidence="7" id="KW-0067">ATP-binding</keyword>
<dbReference type="InterPro" id="IPR027417">
    <property type="entry name" value="P-loop_NTPase"/>
</dbReference>
<sequence length="64" mass="6891">LLDQLVREGNSVVIIEHDPEILSYVDYLIELGPEGGPKGGEIIATGTPQEIIVNAKSVTGKYLK</sequence>
<dbReference type="SUPFAM" id="SSF52540">
    <property type="entry name" value="P-loop containing nucleoside triphosphate hydrolases"/>
    <property type="match status" value="1"/>
</dbReference>
<dbReference type="EMBL" id="BARU01034343">
    <property type="protein sequence ID" value="GAH62978.1"/>
    <property type="molecule type" value="Genomic_DNA"/>
</dbReference>
<organism evidence="11">
    <name type="scientific">marine sediment metagenome</name>
    <dbReference type="NCBI Taxonomy" id="412755"/>
    <lineage>
        <taxon>unclassified sequences</taxon>
        <taxon>metagenomes</taxon>
        <taxon>ecological metagenomes</taxon>
    </lineage>
</organism>
<dbReference type="AlphaFoldDB" id="X1IZM6"/>
<keyword evidence="3" id="KW-0677">Repeat</keyword>
<comment type="caution">
    <text evidence="11">The sequence shown here is derived from an EMBL/GenBank/DDBJ whole genome shotgun (WGS) entry which is preliminary data.</text>
</comment>
<dbReference type="PANTHER" id="PTHR43152">
    <property type="entry name" value="UVRABC SYSTEM PROTEIN A"/>
    <property type="match status" value="1"/>
</dbReference>
<dbReference type="GO" id="GO:0005524">
    <property type="term" value="F:ATP binding"/>
    <property type="evidence" value="ECO:0007669"/>
    <property type="project" value="UniProtKB-KW"/>
</dbReference>
<proteinExistence type="predicted"/>
<keyword evidence="4" id="KW-0547">Nucleotide-binding</keyword>
<evidence type="ECO:0000256" key="1">
    <source>
        <dbReference type="ARBA" id="ARBA00004496"/>
    </source>
</evidence>
<gene>
    <name evidence="11" type="ORF">S03H2_53918</name>
</gene>
<keyword evidence="8" id="KW-0267">Excision nuclease</keyword>
<dbReference type="GO" id="GO:0006281">
    <property type="term" value="P:DNA repair"/>
    <property type="evidence" value="ECO:0007669"/>
    <property type="project" value="UniProtKB-KW"/>
</dbReference>
<evidence type="ECO:0000256" key="5">
    <source>
        <dbReference type="ARBA" id="ARBA00022763"/>
    </source>
</evidence>
<dbReference type="GO" id="GO:0004518">
    <property type="term" value="F:nuclease activity"/>
    <property type="evidence" value="ECO:0007669"/>
    <property type="project" value="UniProtKB-KW"/>
</dbReference>